<reference evidence="3 4" key="1">
    <citation type="submission" date="2015-09" db="EMBL/GenBank/DDBJ databases">
        <title>Identification and resolution of microdiversity through metagenomic sequencing of parallel consortia.</title>
        <authorList>
            <person name="Nelson W.C."/>
            <person name="Romine M.F."/>
            <person name="Lindemann S.R."/>
        </authorList>
    </citation>
    <scope>NUCLEOTIDE SEQUENCE [LARGE SCALE GENOMIC DNA]</scope>
    <source>
        <strain evidence="3">Ana</strain>
    </source>
</reference>
<evidence type="ECO:0000313" key="4">
    <source>
        <dbReference type="Proteomes" id="UP000050465"/>
    </source>
</evidence>
<dbReference type="Proteomes" id="UP000050465">
    <property type="component" value="Unassembled WGS sequence"/>
</dbReference>
<proteinExistence type="predicted"/>
<organism evidence="3 4">
    <name type="scientific">Phormidesmis priestleyi Ana</name>
    <dbReference type="NCBI Taxonomy" id="1666911"/>
    <lineage>
        <taxon>Bacteria</taxon>
        <taxon>Bacillati</taxon>
        <taxon>Cyanobacteriota</taxon>
        <taxon>Cyanophyceae</taxon>
        <taxon>Leptolyngbyales</taxon>
        <taxon>Leptolyngbyaceae</taxon>
        <taxon>Phormidesmis</taxon>
    </lineage>
</organism>
<comment type="caution">
    <text evidence="3">The sequence shown here is derived from an EMBL/GenBank/DDBJ whole genome shotgun (WGS) entry which is preliminary data.</text>
</comment>
<sequence>MKNSVFASVFVTVKSFAQAIAQNLAHWFVVCLVGVVMMWSLLPPAALAATNNTVPVGEPTTSLSAERLEQKRAERRELQSRASEAADTEKEAAGSIGEVLTKKLNLDEIAEENVLIDEAQDILNLDADRK</sequence>
<accession>A0A0P7YUG1</accession>
<name>A0A0P7YUG1_9CYAN</name>
<evidence type="ECO:0000256" key="2">
    <source>
        <dbReference type="SAM" id="Phobius"/>
    </source>
</evidence>
<dbReference type="AlphaFoldDB" id="A0A0P7YUG1"/>
<feature type="compositionally biased region" description="Basic and acidic residues" evidence="1">
    <location>
        <begin position="66"/>
        <end position="79"/>
    </location>
</feature>
<gene>
    <name evidence="3" type="ORF">HLUCCA11_15905</name>
</gene>
<feature type="region of interest" description="Disordered" evidence="1">
    <location>
        <begin position="55"/>
        <end position="93"/>
    </location>
</feature>
<feature type="transmembrane region" description="Helical" evidence="2">
    <location>
        <begin position="27"/>
        <end position="49"/>
    </location>
</feature>
<evidence type="ECO:0000313" key="3">
    <source>
        <dbReference type="EMBL" id="KPQ34233.1"/>
    </source>
</evidence>
<keyword evidence="2" id="KW-0812">Transmembrane</keyword>
<dbReference type="EMBL" id="LJZR01000022">
    <property type="protein sequence ID" value="KPQ34233.1"/>
    <property type="molecule type" value="Genomic_DNA"/>
</dbReference>
<evidence type="ECO:0000256" key="1">
    <source>
        <dbReference type="SAM" id="MobiDB-lite"/>
    </source>
</evidence>
<keyword evidence="2" id="KW-1133">Transmembrane helix</keyword>
<protein>
    <submittedName>
        <fullName evidence="3">Uncharacterized protein</fullName>
    </submittedName>
</protein>
<keyword evidence="2" id="KW-0472">Membrane</keyword>